<evidence type="ECO:0000313" key="3">
    <source>
        <dbReference type="Proteomes" id="UP001327027"/>
    </source>
</evidence>
<keyword evidence="1" id="KW-0472">Membrane</keyword>
<reference evidence="2 3" key="1">
    <citation type="journal article" date="2013" name="Int. J. Syst. Evol. Microbiol.">
        <title>Aquimarina gracilis sp. nov., isolated from the gut microflora of a mussel, Mytilus coruscus, and emended description of Aquimarina spongiae.</title>
        <authorList>
            <person name="Park S.C."/>
            <person name="Choe H.N."/>
            <person name="Baik K.S."/>
            <person name="Seong C.N."/>
        </authorList>
    </citation>
    <scope>NUCLEOTIDE SEQUENCE [LARGE SCALE GENOMIC DNA]</scope>
    <source>
        <strain evidence="2 3">PSC32</strain>
    </source>
</reference>
<proteinExistence type="predicted"/>
<accession>A0ABU5ZXD2</accession>
<keyword evidence="1" id="KW-1133">Transmembrane helix</keyword>
<feature type="transmembrane region" description="Helical" evidence="1">
    <location>
        <begin position="160"/>
        <end position="177"/>
    </location>
</feature>
<organism evidence="2 3">
    <name type="scientific">Aquimarina gracilis</name>
    <dbReference type="NCBI Taxonomy" id="874422"/>
    <lineage>
        <taxon>Bacteria</taxon>
        <taxon>Pseudomonadati</taxon>
        <taxon>Bacteroidota</taxon>
        <taxon>Flavobacteriia</taxon>
        <taxon>Flavobacteriales</taxon>
        <taxon>Flavobacteriaceae</taxon>
        <taxon>Aquimarina</taxon>
    </lineage>
</organism>
<keyword evidence="1" id="KW-0812">Transmembrane</keyword>
<evidence type="ECO:0000313" key="2">
    <source>
        <dbReference type="EMBL" id="MEB3346531.1"/>
    </source>
</evidence>
<sequence length="204" mass="23753">MELEEMQEFWAQMSNKIEKQKKLTDKMIIMMTQEKYHRKLNKIAYPETIGAVMCYAVALLILINIGKLDNWYSLLCGVLCLLVLIVLPVLSLGMIHRIKNIDIAGNSYKDTLLEYAKRKRRFQKSMKWSYYLGFVLMFAIMPVTTKIIKGKDLFEGTKSIWPFAVAIPLAILFFVYFSKWAIKCYNNNINSAENLIKDIENNKS</sequence>
<comment type="caution">
    <text evidence="2">The sequence shown here is derived from an EMBL/GenBank/DDBJ whole genome shotgun (WGS) entry which is preliminary data.</text>
</comment>
<name>A0ABU5ZXD2_9FLAO</name>
<dbReference type="RefSeq" id="WP_324180560.1">
    <property type="nucleotide sequence ID" value="NZ_BAABAW010000006.1"/>
</dbReference>
<gene>
    <name evidence="2" type="ORF">U6A24_13720</name>
</gene>
<evidence type="ECO:0000256" key="1">
    <source>
        <dbReference type="SAM" id="Phobius"/>
    </source>
</evidence>
<feature type="transmembrane region" description="Helical" evidence="1">
    <location>
        <begin position="43"/>
        <end position="65"/>
    </location>
</feature>
<dbReference type="EMBL" id="JAYKLX010000006">
    <property type="protein sequence ID" value="MEB3346531.1"/>
    <property type="molecule type" value="Genomic_DNA"/>
</dbReference>
<protein>
    <submittedName>
        <fullName evidence="2">Uncharacterized protein</fullName>
    </submittedName>
</protein>
<feature type="transmembrane region" description="Helical" evidence="1">
    <location>
        <begin position="71"/>
        <end position="90"/>
    </location>
</feature>
<feature type="transmembrane region" description="Helical" evidence="1">
    <location>
        <begin position="128"/>
        <end position="148"/>
    </location>
</feature>
<keyword evidence="3" id="KW-1185">Reference proteome</keyword>
<dbReference type="Proteomes" id="UP001327027">
    <property type="component" value="Unassembled WGS sequence"/>
</dbReference>